<dbReference type="Proteomes" id="UP000011612">
    <property type="component" value="Unassembled WGS sequence"/>
</dbReference>
<protein>
    <recommendedName>
        <fullName evidence="2">histidine kinase</fullName>
        <ecNumber evidence="2">2.7.13.3</ecNumber>
    </recommendedName>
</protein>
<dbReference type="Pfam" id="PF08448">
    <property type="entry name" value="PAS_4"/>
    <property type="match status" value="3"/>
</dbReference>
<dbReference type="STRING" id="1230453.C453_04864"/>
<dbReference type="InterPro" id="IPR050736">
    <property type="entry name" value="Sensor_HK_Regulatory"/>
</dbReference>
<dbReference type="Gene3D" id="3.30.565.10">
    <property type="entry name" value="Histidine kinase-like ATPase, C-terminal domain"/>
    <property type="match status" value="1"/>
</dbReference>
<proteinExistence type="predicted"/>
<dbReference type="SUPFAM" id="SSF55781">
    <property type="entry name" value="GAF domain-like"/>
    <property type="match status" value="1"/>
</dbReference>
<evidence type="ECO:0000256" key="6">
    <source>
        <dbReference type="ARBA" id="ARBA00023012"/>
    </source>
</evidence>
<dbReference type="PRINTS" id="PR00344">
    <property type="entry name" value="BCTRLSENSOR"/>
</dbReference>
<dbReference type="InterPro" id="IPR005467">
    <property type="entry name" value="His_kinase_dom"/>
</dbReference>
<keyword evidence="3" id="KW-0597">Phosphoprotein</keyword>
<evidence type="ECO:0000256" key="2">
    <source>
        <dbReference type="ARBA" id="ARBA00012438"/>
    </source>
</evidence>
<dbReference type="InterPro" id="IPR013656">
    <property type="entry name" value="PAS_4"/>
</dbReference>
<feature type="domain" description="Histidine kinase" evidence="8">
    <location>
        <begin position="664"/>
        <end position="854"/>
    </location>
</feature>
<comment type="caution">
    <text evidence="12">The sequence shown here is derived from an EMBL/GenBank/DDBJ whole genome shotgun (WGS) entry which is preliminary data.</text>
</comment>
<dbReference type="Gene3D" id="1.10.287.130">
    <property type="match status" value="1"/>
</dbReference>
<dbReference type="Gene3D" id="3.30.450.40">
    <property type="match status" value="1"/>
</dbReference>
<dbReference type="SMART" id="SM00387">
    <property type="entry name" value="HATPase_c"/>
    <property type="match status" value="1"/>
</dbReference>
<dbReference type="InterPro" id="IPR029016">
    <property type="entry name" value="GAF-like_dom_sf"/>
</dbReference>
<dbReference type="CDD" id="cd00130">
    <property type="entry name" value="PAS"/>
    <property type="match status" value="3"/>
</dbReference>
<dbReference type="RefSeq" id="WP_008323046.1">
    <property type="nucleotide sequence ID" value="NZ_AOLK01000011.1"/>
</dbReference>
<dbReference type="EC" id="2.7.13.3" evidence="2"/>
<dbReference type="PROSITE" id="PS50113">
    <property type="entry name" value="PAC"/>
    <property type="match status" value="1"/>
</dbReference>
<evidence type="ECO:0000259" key="9">
    <source>
        <dbReference type="PROSITE" id="PS50110"/>
    </source>
</evidence>
<dbReference type="InterPro" id="IPR000014">
    <property type="entry name" value="PAS"/>
</dbReference>
<name>M0HT53_HALEO</name>
<evidence type="ECO:0000256" key="7">
    <source>
        <dbReference type="PROSITE-ProRule" id="PRU00169"/>
    </source>
</evidence>
<dbReference type="Gene3D" id="3.30.450.20">
    <property type="entry name" value="PAS domain"/>
    <property type="match status" value="3"/>
</dbReference>
<feature type="domain" description="Response regulatory" evidence="9">
    <location>
        <begin position="17"/>
        <end position="133"/>
    </location>
</feature>
<evidence type="ECO:0000259" key="8">
    <source>
        <dbReference type="PROSITE" id="PS50109"/>
    </source>
</evidence>
<dbReference type="CDD" id="cd00156">
    <property type="entry name" value="REC"/>
    <property type="match status" value="1"/>
</dbReference>
<evidence type="ECO:0000256" key="5">
    <source>
        <dbReference type="ARBA" id="ARBA00022777"/>
    </source>
</evidence>
<dbReference type="InterPro" id="IPR003661">
    <property type="entry name" value="HisK_dim/P_dom"/>
</dbReference>
<dbReference type="Gene3D" id="3.40.50.2300">
    <property type="match status" value="1"/>
</dbReference>
<dbReference type="PATRIC" id="fig|1230453.4.peg.930"/>
<gene>
    <name evidence="12" type="ORF">C453_04864</name>
</gene>
<evidence type="ECO:0000256" key="1">
    <source>
        <dbReference type="ARBA" id="ARBA00000085"/>
    </source>
</evidence>
<dbReference type="PANTHER" id="PTHR43711">
    <property type="entry name" value="TWO-COMPONENT HISTIDINE KINASE"/>
    <property type="match status" value="1"/>
</dbReference>
<evidence type="ECO:0000259" key="10">
    <source>
        <dbReference type="PROSITE" id="PS50112"/>
    </source>
</evidence>
<dbReference type="SMART" id="SM00065">
    <property type="entry name" value="GAF"/>
    <property type="match status" value="1"/>
</dbReference>
<dbReference type="GO" id="GO:0000155">
    <property type="term" value="F:phosphorelay sensor kinase activity"/>
    <property type="evidence" value="ECO:0007669"/>
    <property type="project" value="InterPro"/>
</dbReference>
<dbReference type="SUPFAM" id="SSF47384">
    <property type="entry name" value="Homodimeric domain of signal transducing histidine kinase"/>
    <property type="match status" value="1"/>
</dbReference>
<evidence type="ECO:0000259" key="11">
    <source>
        <dbReference type="PROSITE" id="PS50113"/>
    </source>
</evidence>
<accession>M0HT53</accession>
<dbReference type="Pfam" id="PF13185">
    <property type="entry name" value="GAF_2"/>
    <property type="match status" value="1"/>
</dbReference>
<keyword evidence="5 12" id="KW-0418">Kinase</keyword>
<reference evidence="12 13" key="1">
    <citation type="journal article" date="2014" name="PLoS Genet.">
        <title>Phylogenetically driven sequencing of extremely halophilic archaea reveals strategies for static and dynamic osmo-response.</title>
        <authorList>
            <person name="Becker E.A."/>
            <person name="Seitzer P.M."/>
            <person name="Tritt A."/>
            <person name="Larsen D."/>
            <person name="Krusor M."/>
            <person name="Yao A.I."/>
            <person name="Wu D."/>
            <person name="Madern D."/>
            <person name="Eisen J.A."/>
            <person name="Darling A.E."/>
            <person name="Facciotti M.T."/>
        </authorList>
    </citation>
    <scope>NUCLEOTIDE SEQUENCE [LARGE SCALE GENOMIC DNA]</scope>
    <source>
        <strain evidence="12 13">ATCC BAA-1513</strain>
    </source>
</reference>
<dbReference type="InterPro" id="IPR036890">
    <property type="entry name" value="HATPase_C_sf"/>
</dbReference>
<dbReference type="InterPro" id="IPR011006">
    <property type="entry name" value="CheY-like_superfamily"/>
</dbReference>
<dbReference type="PROSITE" id="PS50110">
    <property type="entry name" value="RESPONSE_REGULATORY"/>
    <property type="match status" value="1"/>
</dbReference>
<dbReference type="Pfam" id="PF00512">
    <property type="entry name" value="HisKA"/>
    <property type="match status" value="1"/>
</dbReference>
<dbReference type="PROSITE" id="PS50109">
    <property type="entry name" value="HIS_KIN"/>
    <property type="match status" value="1"/>
</dbReference>
<dbReference type="InterPro" id="IPR035965">
    <property type="entry name" value="PAS-like_dom_sf"/>
</dbReference>
<comment type="catalytic activity">
    <reaction evidence="1">
        <text>ATP + protein L-histidine = ADP + protein N-phospho-L-histidine.</text>
        <dbReference type="EC" id="2.7.13.3"/>
    </reaction>
</comment>
<dbReference type="Pfam" id="PF00072">
    <property type="entry name" value="Response_reg"/>
    <property type="match status" value="1"/>
</dbReference>
<feature type="domain" description="PAS" evidence="10">
    <location>
        <begin position="148"/>
        <end position="218"/>
    </location>
</feature>
<comment type="caution">
    <text evidence="7">Lacks conserved residue(s) required for the propagation of feature annotation.</text>
</comment>
<sequence length="871" mass="96550">MDGPEQRPPAEDHSPLAVLYVGRDPDFADLVETALERHVDAFDVRTETSLIDGISAVETGDFDCVVCENHLRDGDGLGLLTAVRAQSPMLPCILYVADGDESVASRAISMGVSDYVRRDSGNEDFRLLANRIRNAVDQHRVQSRLVESDSTLTAVYERISDGVFAVDDNWRVVYWNEPLEAQTNISAEEIRGHDLRELFPKARKSDIAHALERAMVTQEPQTIETFVDVLDARVEARIYPDEDGLTVCVRDGTDAERFDPEHKAVFSRMTDAFFAVDDAWRLTYVNDRAEALMNRTRDVELGDHLWEAFPELVGTEVHQEYLEAMESGEPKTLEFHGMLSDAWYEARLYPSESGLSVYFRDTTEKREAAQELRDRHTRLQTLVKNLPVASAVVDTDGTVTFSEGKALEPLSITPKIAAGESIFDLYADVPPIVDGLRRALDGEAVNFTVEIEGQTFEAWAEPVFDDDGTVEEAIVVAIDVTDRARLEYALRDLQTVARDLLQVETRDEVASVAVDAVKEVVGWPIAAVWYYDDESQSLVPAAESDSARAMVGDAPIFTPDTGLVWDAYDTGEIQVYDRLETETDAFNPDTPLESEVHVPLGEYGVLVAGSSESDSFSDIDVDLLRILSATVSSAIERAEREQKLRDRESELAAANERLDEFVSVVAHDLRNPLSVAKGYLEIALDTHDPEHFEKIETALDRMNLLVDDLLTLARHGSPSVEREAVELRSVVTHAWSFVETNDATLQANGLGVAVGDGSRLLQLFENLFRNAVEHGGSAVDIAVGRLDDDSGFYVEDDGPGISEDDRQQVFDHGYTTSTTGTGFGLAIVRDIADAHGWSVHLSESDCGGARFEFRGVEWVDNPTHEQEVQND</sequence>
<evidence type="ECO:0000313" key="13">
    <source>
        <dbReference type="Proteomes" id="UP000011612"/>
    </source>
</evidence>
<dbReference type="SUPFAM" id="SSF55785">
    <property type="entry name" value="PYP-like sensor domain (PAS domain)"/>
    <property type="match status" value="3"/>
</dbReference>
<feature type="domain" description="PAC" evidence="11">
    <location>
        <begin position="438"/>
        <end position="492"/>
    </location>
</feature>
<dbReference type="SMART" id="SM00091">
    <property type="entry name" value="PAS"/>
    <property type="match status" value="3"/>
</dbReference>
<dbReference type="InterPro" id="IPR003018">
    <property type="entry name" value="GAF"/>
</dbReference>
<dbReference type="InterPro" id="IPR001789">
    <property type="entry name" value="Sig_transdc_resp-reg_receiver"/>
</dbReference>
<dbReference type="NCBIfam" id="TIGR00229">
    <property type="entry name" value="sensory_box"/>
    <property type="match status" value="1"/>
</dbReference>
<dbReference type="SMART" id="SM00448">
    <property type="entry name" value="REC"/>
    <property type="match status" value="1"/>
</dbReference>
<evidence type="ECO:0000256" key="3">
    <source>
        <dbReference type="ARBA" id="ARBA00022553"/>
    </source>
</evidence>
<dbReference type="PROSITE" id="PS50112">
    <property type="entry name" value="PAS"/>
    <property type="match status" value="1"/>
</dbReference>
<dbReference type="CDD" id="cd00082">
    <property type="entry name" value="HisKA"/>
    <property type="match status" value="1"/>
</dbReference>
<evidence type="ECO:0000256" key="4">
    <source>
        <dbReference type="ARBA" id="ARBA00022679"/>
    </source>
</evidence>
<dbReference type="SUPFAM" id="SSF55874">
    <property type="entry name" value="ATPase domain of HSP90 chaperone/DNA topoisomerase II/histidine kinase"/>
    <property type="match status" value="1"/>
</dbReference>
<dbReference type="InterPro" id="IPR000700">
    <property type="entry name" value="PAS-assoc_C"/>
</dbReference>
<keyword evidence="4" id="KW-0808">Transferase</keyword>
<dbReference type="AlphaFoldDB" id="M0HT53"/>
<dbReference type="OrthoDB" id="8127at2157"/>
<dbReference type="PANTHER" id="PTHR43711:SF1">
    <property type="entry name" value="HISTIDINE KINASE 1"/>
    <property type="match status" value="1"/>
</dbReference>
<dbReference type="InterPro" id="IPR003594">
    <property type="entry name" value="HATPase_dom"/>
</dbReference>
<keyword evidence="13" id="KW-1185">Reference proteome</keyword>
<keyword evidence="6" id="KW-0902">Two-component regulatory system</keyword>
<evidence type="ECO:0000313" key="12">
    <source>
        <dbReference type="EMBL" id="ELZ87656.1"/>
    </source>
</evidence>
<dbReference type="InterPro" id="IPR004358">
    <property type="entry name" value="Sig_transdc_His_kin-like_C"/>
</dbReference>
<dbReference type="InterPro" id="IPR036097">
    <property type="entry name" value="HisK_dim/P_sf"/>
</dbReference>
<organism evidence="12 13">
    <name type="scientific">Haloferax elongans ATCC BAA-1513</name>
    <dbReference type="NCBI Taxonomy" id="1230453"/>
    <lineage>
        <taxon>Archaea</taxon>
        <taxon>Methanobacteriati</taxon>
        <taxon>Methanobacteriota</taxon>
        <taxon>Stenosarchaea group</taxon>
        <taxon>Halobacteria</taxon>
        <taxon>Halobacteriales</taxon>
        <taxon>Haloferacaceae</taxon>
        <taxon>Haloferax</taxon>
    </lineage>
</organism>
<dbReference type="EMBL" id="AOLK01000011">
    <property type="protein sequence ID" value="ELZ87656.1"/>
    <property type="molecule type" value="Genomic_DNA"/>
</dbReference>
<dbReference type="Pfam" id="PF02518">
    <property type="entry name" value="HATPase_c"/>
    <property type="match status" value="1"/>
</dbReference>
<dbReference type="SUPFAM" id="SSF52172">
    <property type="entry name" value="CheY-like"/>
    <property type="match status" value="1"/>
</dbReference>
<dbReference type="SMART" id="SM00388">
    <property type="entry name" value="HisKA"/>
    <property type="match status" value="1"/>
</dbReference>